<dbReference type="Proteomes" id="UP000663872">
    <property type="component" value="Unassembled WGS sequence"/>
</dbReference>
<evidence type="ECO:0000313" key="12">
    <source>
        <dbReference type="EMBL" id="CAF4238221.1"/>
    </source>
</evidence>
<dbReference type="OrthoDB" id="439808at2759"/>
<feature type="domain" description="RRM" evidence="5">
    <location>
        <begin position="4"/>
        <end position="80"/>
    </location>
</feature>
<dbReference type="Proteomes" id="UP000663862">
    <property type="component" value="Unassembled WGS sequence"/>
</dbReference>
<dbReference type="AlphaFoldDB" id="A0A817WLH3"/>
<dbReference type="EMBL" id="CAJOBS010000452">
    <property type="protein sequence ID" value="CAF4580010.1"/>
    <property type="molecule type" value="Genomic_DNA"/>
</dbReference>
<reference evidence="7" key="1">
    <citation type="submission" date="2021-02" db="EMBL/GenBank/DDBJ databases">
        <authorList>
            <person name="Nowell W R."/>
        </authorList>
    </citation>
    <scope>NUCLEOTIDE SEQUENCE</scope>
</reference>
<dbReference type="Proteomes" id="UP000663825">
    <property type="component" value="Unassembled WGS sequence"/>
</dbReference>
<dbReference type="SMART" id="SM00360">
    <property type="entry name" value="RRM"/>
    <property type="match status" value="2"/>
</dbReference>
<dbReference type="EMBL" id="CAJOBO010000513">
    <property type="protein sequence ID" value="CAF4238221.1"/>
    <property type="molecule type" value="Genomic_DNA"/>
</dbReference>
<keyword evidence="17" id="KW-1185">Reference proteome</keyword>
<dbReference type="Gene3D" id="3.30.70.330">
    <property type="match status" value="1"/>
</dbReference>
<dbReference type="Pfam" id="PF00076">
    <property type="entry name" value="RRM_1"/>
    <property type="match status" value="1"/>
</dbReference>
<dbReference type="Proteomes" id="UP000663833">
    <property type="component" value="Unassembled WGS sequence"/>
</dbReference>
<accession>A0A817WLH3</accession>
<dbReference type="PANTHER" id="PTHR48032:SF6">
    <property type="entry name" value="RNA-BINDING (RRM_RBD_RNP MOTIFS) FAMILY PROTEIN"/>
    <property type="match status" value="1"/>
</dbReference>
<dbReference type="InterPro" id="IPR012677">
    <property type="entry name" value="Nucleotide-bd_a/b_plait_sf"/>
</dbReference>
<dbReference type="EMBL" id="CAJNXB010003882">
    <property type="protein sequence ID" value="CAF3343196.1"/>
    <property type="molecule type" value="Genomic_DNA"/>
</dbReference>
<dbReference type="Proteomes" id="UP000663838">
    <property type="component" value="Unassembled WGS sequence"/>
</dbReference>
<evidence type="ECO:0000313" key="10">
    <source>
        <dbReference type="EMBL" id="CAF3737102.1"/>
    </source>
</evidence>
<proteinExistence type="predicted"/>
<evidence type="ECO:0000256" key="1">
    <source>
        <dbReference type="ARBA" id="ARBA00022737"/>
    </source>
</evidence>
<gene>
    <name evidence="7" type="ORF">FME351_LOCUS5083</name>
    <name evidence="10" type="ORF">GRG538_LOCUS30613</name>
    <name evidence="12" type="ORF">HFQ381_LOCUS9671</name>
    <name evidence="8" type="ORF">KIK155_LOCUS6298</name>
    <name evidence="9" type="ORF">LUA448_LOCUS22372</name>
    <name evidence="14" type="ORF">QYT958_LOCUS1400</name>
    <name evidence="6" type="ORF">TIS948_LOCUS22563</name>
    <name evidence="15" type="ORF">TOA249_LOCUS9200</name>
    <name evidence="13" type="ORF">TSG867_LOCUS10125</name>
    <name evidence="11" type="ORF">UJA718_LOCUS1754</name>
</gene>
<keyword evidence="1" id="KW-0677">Repeat</keyword>
<evidence type="ECO:0000313" key="8">
    <source>
        <dbReference type="EMBL" id="CAF3381009.1"/>
    </source>
</evidence>
<evidence type="ECO:0000313" key="7">
    <source>
        <dbReference type="EMBL" id="CAF3357345.1"/>
    </source>
</evidence>
<dbReference type="GO" id="GO:0003729">
    <property type="term" value="F:mRNA binding"/>
    <property type="evidence" value="ECO:0007669"/>
    <property type="project" value="TreeGrafter"/>
</dbReference>
<feature type="coiled-coil region" evidence="4">
    <location>
        <begin position="200"/>
        <end position="227"/>
    </location>
</feature>
<evidence type="ECO:0000313" key="15">
    <source>
        <dbReference type="EMBL" id="CAF4580010.1"/>
    </source>
</evidence>
<sequence>MGDRQLFLGNLCTVTLETLRTYCEKYGTIIDLTLNRDKDNNIYHCFAFITFQSSCSITQFMSARPHLINDEEIFVKRALPRLTASIPERLVVTNRLLLSKSTNYDKESLRNYFNKLGSIKKFHYEKGLIDYKDYDDVDKILLTRPHYIEGKEIFVTKFIPNEQQDPEIVNQQPDRSLLKNEEKSLKIKYKYLEKQFEEYKQIKDKEINALRKELENIKEELSDITQVKLDRLIRNQQLFHRQLLLCLNPNSDLIHAQMCDDFLRSAPYKKRKTTTSLIDNQSQYLT</sequence>
<dbReference type="InterPro" id="IPR000504">
    <property type="entry name" value="RRM_dom"/>
</dbReference>
<dbReference type="PROSITE" id="PS50102">
    <property type="entry name" value="RRM"/>
    <property type="match status" value="1"/>
</dbReference>
<dbReference type="EMBL" id="CAJOBP010000109">
    <property type="protein sequence ID" value="CAF4124045.1"/>
    <property type="molecule type" value="Genomic_DNA"/>
</dbReference>
<evidence type="ECO:0000313" key="17">
    <source>
        <dbReference type="Proteomes" id="UP000663873"/>
    </source>
</evidence>
<dbReference type="EMBL" id="CAJOBQ010000459">
    <property type="protein sequence ID" value="CAF4359725.1"/>
    <property type="molecule type" value="Genomic_DNA"/>
</dbReference>
<name>A0A817WLH3_9BILA</name>
<organism evidence="7 16">
    <name type="scientific">Rotaria socialis</name>
    <dbReference type="NCBI Taxonomy" id="392032"/>
    <lineage>
        <taxon>Eukaryota</taxon>
        <taxon>Metazoa</taxon>
        <taxon>Spiralia</taxon>
        <taxon>Gnathifera</taxon>
        <taxon>Rotifera</taxon>
        <taxon>Eurotatoria</taxon>
        <taxon>Bdelloidea</taxon>
        <taxon>Philodinida</taxon>
        <taxon>Philodinidae</taxon>
        <taxon>Rotaria</taxon>
    </lineage>
</organism>
<dbReference type="Proteomes" id="UP000663869">
    <property type="component" value="Unassembled WGS sequence"/>
</dbReference>
<evidence type="ECO:0000313" key="6">
    <source>
        <dbReference type="EMBL" id="CAF3343196.1"/>
    </source>
</evidence>
<dbReference type="GO" id="GO:0006417">
    <property type="term" value="P:regulation of translation"/>
    <property type="evidence" value="ECO:0007669"/>
    <property type="project" value="TreeGrafter"/>
</dbReference>
<dbReference type="InterPro" id="IPR035979">
    <property type="entry name" value="RBD_domain_sf"/>
</dbReference>
<dbReference type="EMBL" id="CAJNYD010002916">
    <property type="protein sequence ID" value="CAF3457210.1"/>
    <property type="molecule type" value="Genomic_DNA"/>
</dbReference>
<evidence type="ECO:0000313" key="13">
    <source>
        <dbReference type="EMBL" id="CAF4359725.1"/>
    </source>
</evidence>
<dbReference type="PANTHER" id="PTHR48032">
    <property type="entry name" value="RNA-BINDING PROTEIN MUSASHI HOMOLOG RBP6"/>
    <property type="match status" value="1"/>
</dbReference>
<dbReference type="Proteomes" id="UP000663873">
    <property type="component" value="Unassembled WGS sequence"/>
</dbReference>
<keyword evidence="4" id="KW-0175">Coiled coil</keyword>
<dbReference type="EMBL" id="CAJOBR010000076">
    <property type="protein sequence ID" value="CAF4460637.1"/>
    <property type="molecule type" value="Genomic_DNA"/>
</dbReference>
<dbReference type="Proteomes" id="UP000663851">
    <property type="component" value="Unassembled WGS sequence"/>
</dbReference>
<evidence type="ECO:0000256" key="4">
    <source>
        <dbReference type="SAM" id="Coils"/>
    </source>
</evidence>
<dbReference type="Proteomes" id="UP000663865">
    <property type="component" value="Unassembled WGS sequence"/>
</dbReference>
<dbReference type="EMBL" id="CAJNYU010000404">
    <property type="protein sequence ID" value="CAF3357345.1"/>
    <property type="molecule type" value="Genomic_DNA"/>
</dbReference>
<dbReference type="EMBL" id="CAJNYT010005386">
    <property type="protein sequence ID" value="CAF3737102.1"/>
    <property type="molecule type" value="Genomic_DNA"/>
</dbReference>
<dbReference type="SUPFAM" id="SSF54928">
    <property type="entry name" value="RNA-binding domain, RBD"/>
    <property type="match status" value="2"/>
</dbReference>
<evidence type="ECO:0000313" key="16">
    <source>
        <dbReference type="Proteomes" id="UP000663869"/>
    </source>
</evidence>
<evidence type="ECO:0000313" key="11">
    <source>
        <dbReference type="EMBL" id="CAF4124045.1"/>
    </source>
</evidence>
<evidence type="ECO:0000256" key="2">
    <source>
        <dbReference type="ARBA" id="ARBA00022884"/>
    </source>
</evidence>
<evidence type="ECO:0000256" key="3">
    <source>
        <dbReference type="PROSITE-ProRule" id="PRU00176"/>
    </source>
</evidence>
<dbReference type="Proteomes" id="UP000663848">
    <property type="component" value="Unassembled WGS sequence"/>
</dbReference>
<evidence type="ECO:0000313" key="14">
    <source>
        <dbReference type="EMBL" id="CAF4460637.1"/>
    </source>
</evidence>
<evidence type="ECO:0000313" key="9">
    <source>
        <dbReference type="EMBL" id="CAF3457210.1"/>
    </source>
</evidence>
<protein>
    <recommendedName>
        <fullName evidence="5">RRM domain-containing protein</fullName>
    </recommendedName>
</protein>
<keyword evidence="2 3" id="KW-0694">RNA-binding</keyword>
<comment type="caution">
    <text evidence="7">The sequence shown here is derived from an EMBL/GenBank/DDBJ whole genome shotgun (WGS) entry which is preliminary data.</text>
</comment>
<evidence type="ECO:0000259" key="5">
    <source>
        <dbReference type="PROSITE" id="PS50102"/>
    </source>
</evidence>
<dbReference type="EMBL" id="CAJNYV010000760">
    <property type="protein sequence ID" value="CAF3381009.1"/>
    <property type="molecule type" value="Genomic_DNA"/>
</dbReference>